<dbReference type="AlphaFoldDB" id="A0A4U9W649"/>
<accession>A0A4U9W649</accession>
<protein>
    <submittedName>
        <fullName evidence="1">Uncharacterized protein</fullName>
    </submittedName>
</protein>
<proteinExistence type="predicted"/>
<dbReference type="EMBL" id="CABEEZ010000133">
    <property type="protein sequence ID" value="VTR54243.1"/>
    <property type="molecule type" value="Genomic_DNA"/>
</dbReference>
<organism evidence="1">
    <name type="scientific">Serratia fonticola</name>
    <dbReference type="NCBI Taxonomy" id="47917"/>
    <lineage>
        <taxon>Bacteria</taxon>
        <taxon>Pseudomonadati</taxon>
        <taxon>Pseudomonadota</taxon>
        <taxon>Gammaproteobacteria</taxon>
        <taxon>Enterobacterales</taxon>
        <taxon>Yersiniaceae</taxon>
        <taxon>Serratia</taxon>
    </lineage>
</organism>
<name>A0A4U9W649_SERFO</name>
<sequence>MIDEGDQILLSRNIPYDSAEQPFVSSADARC</sequence>
<reference evidence="1" key="1">
    <citation type="submission" date="2019-05" db="EMBL/GenBank/DDBJ databases">
        <authorList>
            <consortium name="Pathogen Informatics"/>
        </authorList>
    </citation>
    <scope>NUCLEOTIDE SEQUENCE [LARGE SCALE GENOMIC DNA]</scope>
    <source>
        <strain evidence="1">NCTC12965</strain>
    </source>
</reference>
<gene>
    <name evidence="1" type="ORF">NCTC12965_06685</name>
</gene>
<evidence type="ECO:0000313" key="1">
    <source>
        <dbReference type="EMBL" id="VTR54243.1"/>
    </source>
</evidence>